<dbReference type="Bgee" id="ENSLOCG00000009084">
    <property type="expression patterns" value="Expressed in liver and 11 other cell types or tissues"/>
</dbReference>
<keyword evidence="17" id="KW-0732">Signal</keyword>
<dbReference type="OrthoDB" id="6359008at2759"/>
<dbReference type="FunFam" id="2.40.50.120:FF:000013">
    <property type="entry name" value="Complement C3"/>
    <property type="match status" value="1"/>
</dbReference>
<dbReference type="SUPFAM" id="SSF47686">
    <property type="entry name" value="Anaphylotoxins (complement system)"/>
    <property type="match status" value="1"/>
</dbReference>
<feature type="chain" id="PRO_5004868652" evidence="17">
    <location>
        <begin position="22"/>
        <end position="1649"/>
    </location>
</feature>
<sequence length="1649" mass="184828">MNVFVVCLTVLSLSYPTTVSCQPLYVLTAPNVLRVESEENILLQAHDYVGGDLNVDILVFDFPGKKQQLYVGSVILKPDQYQATHKIKIPEGSFNKESKLNQYVYLQAKFGGHVVESAVLVSFQSGYIFVQTDKSIYTPTDTVLYRVFALTNRLDPSKSSVSVEIMTPDGIVIQKDLLFSANGIISGSYKLPEILSTGTWKVVTKFESTPQKNFTADFEVKEYVLPNFEVKLEPHQLFFYIDDEELTVSVTARYLYGKDVVGSAYVVFGVVLDNDEKRSFPDSLQRIEITAGKGTATLKRQHILKIYKEMKEILKKSIYVSATVLTSTGSDIVEAERRGIQIVQSPYAIHFTKTPKYFKPGMPFDVMVLVTNPDGTPASNIDVEISPEISGRTQQQGTTKMTVNTRGDATRLPITVKTKAPNLTPDRQATGSMEALPYRTQLNSKNYLHIGIQAAELEPGTNLQVNLNLGNDAGVQDQIKYFSYQIVNKGQIMTAGKQARLPGQSLVTLSLRIEKEMIPSFRFVAYYYLRKGGQIEVVADSVWVDVKDTCMGTLRVTPTTDRDRRVYEPRRPFSLTLIGDPGAKVGLVAVDKGVYVLNNKNRLSQSKIWDIVEKNDIGCTAGSGSDNMNVFNDAGLMFKSSSGSETKPRTDPTCPEPPKRRRRSLVLGDIITSLVSNFSGPLQKCCRDGMAENIMDYTCEKRTQFIIEGKECIDAFLHCCKEIAKRHKERQREMLALARSEEDDDYISDDEIVSRTEFPESWLWQIETLPTAPKDKDGLVKKDIQSFLKDSITTWEITAISLSPLKGICVADVYEITVLKNFFIDLKLPYSVVRNEQVEIKAVVYNYEDMPIKVRVELMENEQVCSAASQKRKYRVEVNIDPLSSRAVPFVIIPMEKGELEIEVKASVFGVAVYDGVKKKLRVVAEGVQTKKTIKTIELNPSVHGGVQSEKVDKIVLPSLVPKTEPQTFISVTGEILTETIESAISGEPLGSLITQPSGCGEQNMIYMTSPVIATHYLDSTQQWEKVGLERRAEAINYINKGYTQQLAYRHPDDSYAAWLSRPSSTWLTAYVAKIFGLAYSLISVDDRVLCGAIKWLILNKQQPDGIFKEDAPVIHGEMVGDVRGKDADASLTAFVVIAMQESREICGQQIQSMEGSINKAVQFLQRRIRSLTNPYAVAMTSYALALNKQNTIETLMKFASADKSHWPVPGSHLFSLEASSYALLALLKYKEFDQAGAIVRWLTEQRFYGGGYGSTQATIMVFQAVAEYRIQVPLFKDIDLDVEISLAGRSKPTKWKIVNSNAYVAKSERARLDQNFTLVARGKGQGTMSVMTLYNALPDEKKTPCKTFDLDVKIERAPNARRPEGALDTFKLTIEITYQKDTDATMSILDVTMLTGFIPDFEDLRKLSNGVDQYIQKFEMDKALSEKGSLIIYLDKVSHKLADRIAFKVHKMYQVGLIQPAAVAVYEYYANENRCVKFYHPEKETGTLSRICQGDVCRCAEESCSKQKSSKDELDIPVRLTAACDPGVDYVYKVKLVEFVQSSDKYIMLIEDVIKEGSDTGVREKMRSFVSHSTCRETLGFEKNRSYLIMGKSVDLINTNEGFVYFIGSGTWIELWPTDVECQSLIFQTKCEQIKEVASELLNFGCPN</sequence>
<dbReference type="Pfam" id="PF07703">
    <property type="entry name" value="A2M_BRD"/>
    <property type="match status" value="1"/>
</dbReference>
<dbReference type="EMBL" id="AHAT01007483">
    <property type="status" value="NOT_ANNOTATED_CDS"/>
    <property type="molecule type" value="Genomic_DNA"/>
</dbReference>
<dbReference type="CDD" id="cd02896">
    <property type="entry name" value="complement_C3_C4_C5"/>
    <property type="match status" value="1"/>
</dbReference>
<evidence type="ECO:0000259" key="19">
    <source>
        <dbReference type="PROSITE" id="PS50189"/>
    </source>
</evidence>
<dbReference type="SMART" id="SM00104">
    <property type="entry name" value="ANATO"/>
    <property type="match status" value="1"/>
</dbReference>
<dbReference type="SMART" id="SM01359">
    <property type="entry name" value="A2M_N_2"/>
    <property type="match status" value="1"/>
</dbReference>
<evidence type="ECO:0000256" key="13">
    <source>
        <dbReference type="ARBA" id="ARBA00093409"/>
    </source>
</evidence>
<keyword evidence="10" id="KW-0325">Glycoprotein</keyword>
<dbReference type="EMBL" id="AHAT01007486">
    <property type="status" value="NOT_ANNOTATED_CDS"/>
    <property type="molecule type" value="Genomic_DNA"/>
</dbReference>
<dbReference type="Pfam" id="PF01821">
    <property type="entry name" value="ANATO"/>
    <property type="match status" value="1"/>
</dbReference>
<dbReference type="Pfam" id="PF01835">
    <property type="entry name" value="MG2"/>
    <property type="match status" value="1"/>
</dbReference>
<dbReference type="InterPro" id="IPR040839">
    <property type="entry name" value="MG4"/>
</dbReference>
<dbReference type="InterPro" id="IPR001134">
    <property type="entry name" value="Netrin_domain"/>
</dbReference>
<dbReference type="Ensembl" id="ENSLOCT00000011109.1">
    <property type="protein sequence ID" value="ENSLOCP00000011093.1"/>
    <property type="gene ID" value="ENSLOCG00000009084.1"/>
</dbReference>
<dbReference type="InterPro" id="IPR001599">
    <property type="entry name" value="Macroglobln_a2"/>
</dbReference>
<dbReference type="PROSITE" id="PS01178">
    <property type="entry name" value="ANAPHYLATOXIN_2"/>
    <property type="match status" value="1"/>
</dbReference>
<dbReference type="SMART" id="SM01419">
    <property type="entry name" value="Thiol-ester_cl"/>
    <property type="match status" value="1"/>
</dbReference>
<dbReference type="FunFam" id="2.60.40.690:FF:000004">
    <property type="entry name" value="Complement C3"/>
    <property type="match status" value="1"/>
</dbReference>
<evidence type="ECO:0000256" key="15">
    <source>
        <dbReference type="ARBA" id="ARBA00093550"/>
    </source>
</evidence>
<evidence type="ECO:0000256" key="11">
    <source>
        <dbReference type="ARBA" id="ARBA00023198"/>
    </source>
</evidence>
<reference evidence="20" key="3">
    <citation type="submission" date="2025-09" db="UniProtKB">
        <authorList>
            <consortium name="Ensembl"/>
        </authorList>
    </citation>
    <scope>IDENTIFICATION</scope>
</reference>
<dbReference type="Gene3D" id="2.20.130.20">
    <property type="match status" value="1"/>
</dbReference>
<dbReference type="Gene3D" id="6.20.50.160">
    <property type="match status" value="1"/>
</dbReference>
<keyword evidence="6" id="KW-0180">Complement pathway</keyword>
<dbReference type="FunFam" id="2.60.40.10:FF:000155">
    <property type="entry name" value="complement C3 isoform X1"/>
    <property type="match status" value="1"/>
</dbReference>
<evidence type="ECO:0000256" key="2">
    <source>
        <dbReference type="ARBA" id="ARBA00004613"/>
    </source>
</evidence>
<dbReference type="FunFam" id="2.60.40.1930:FF:000008">
    <property type="entry name" value="Complement C3"/>
    <property type="match status" value="1"/>
</dbReference>
<dbReference type="Pfam" id="PF07678">
    <property type="entry name" value="TED_complement"/>
    <property type="match status" value="1"/>
</dbReference>
<evidence type="ECO:0000256" key="10">
    <source>
        <dbReference type="ARBA" id="ARBA00023180"/>
    </source>
</evidence>
<dbReference type="FunCoup" id="W5MRT4">
    <property type="interactions" value="1053"/>
</dbReference>
<dbReference type="PANTHER" id="PTHR11412">
    <property type="entry name" value="MACROGLOBULIN / COMPLEMENT"/>
    <property type="match status" value="1"/>
</dbReference>
<dbReference type="Pfam" id="PF21308">
    <property type="entry name" value="C3_CUB2"/>
    <property type="match status" value="1"/>
</dbReference>
<dbReference type="InterPro" id="IPR013783">
    <property type="entry name" value="Ig-like_fold"/>
</dbReference>
<dbReference type="SMART" id="SM00643">
    <property type="entry name" value="C345C"/>
    <property type="match status" value="1"/>
</dbReference>
<dbReference type="InterPro" id="IPR047565">
    <property type="entry name" value="Alpha-macroglob_thiol-ester_cl"/>
</dbReference>
<feature type="region of interest" description="Disordered" evidence="16">
    <location>
        <begin position="640"/>
        <end position="660"/>
    </location>
</feature>
<evidence type="ECO:0000256" key="6">
    <source>
        <dbReference type="ARBA" id="ARBA00022875"/>
    </source>
</evidence>
<evidence type="ECO:0000256" key="3">
    <source>
        <dbReference type="ARBA" id="ARBA00022525"/>
    </source>
</evidence>
<keyword evidence="4" id="KW-0399">Innate immunity</keyword>
<dbReference type="Pfam" id="PF17790">
    <property type="entry name" value="MG1"/>
    <property type="match status" value="1"/>
</dbReference>
<dbReference type="InterPro" id="IPR018081">
    <property type="entry name" value="Anaphylatoxin_comp_syst"/>
</dbReference>
<dbReference type="Pfam" id="PF17791">
    <property type="entry name" value="MG3"/>
    <property type="match status" value="1"/>
</dbReference>
<dbReference type="PANTHER" id="PTHR11412:SF81">
    <property type="entry name" value="COMPLEMENT C3"/>
    <property type="match status" value="1"/>
</dbReference>
<evidence type="ECO:0000256" key="1">
    <source>
        <dbReference type="ARBA" id="ARBA00004241"/>
    </source>
</evidence>
<evidence type="ECO:0000256" key="9">
    <source>
        <dbReference type="ARBA" id="ARBA00023162"/>
    </source>
</evidence>
<comment type="subcellular location">
    <subcellularLocation>
        <location evidence="1">Cell surface</location>
    </subcellularLocation>
    <subcellularLocation>
        <location evidence="2">Secreted</location>
    </subcellularLocation>
</comment>
<dbReference type="InterPro" id="IPR011626">
    <property type="entry name" value="Alpha-macroglobulin_TED"/>
</dbReference>
<dbReference type="InterPro" id="IPR011625">
    <property type="entry name" value="A2M_N_BRD"/>
</dbReference>
<dbReference type="Gene3D" id="2.60.40.1930">
    <property type="match status" value="3"/>
</dbReference>
<evidence type="ECO:0000256" key="8">
    <source>
        <dbReference type="ARBA" id="ARBA00023157"/>
    </source>
</evidence>
<evidence type="ECO:0000256" key="12">
    <source>
        <dbReference type="ARBA" id="ARBA00093362"/>
    </source>
</evidence>
<dbReference type="FunFam" id="2.20.130.20:FF:000001">
    <property type="entry name" value="Complement C3"/>
    <property type="match status" value="1"/>
</dbReference>
<dbReference type="SUPFAM" id="SSF49410">
    <property type="entry name" value="Alpha-macroglobulin receptor domain"/>
    <property type="match status" value="1"/>
</dbReference>
<dbReference type="InterPro" id="IPR041555">
    <property type="entry name" value="MG3"/>
</dbReference>
<dbReference type="SUPFAM" id="SSF50242">
    <property type="entry name" value="TIMP-like"/>
    <property type="match status" value="1"/>
</dbReference>
<evidence type="ECO:0000259" key="18">
    <source>
        <dbReference type="PROSITE" id="PS01178"/>
    </source>
</evidence>
<evidence type="ECO:0000256" key="4">
    <source>
        <dbReference type="ARBA" id="ARBA00022588"/>
    </source>
</evidence>
<keyword evidence="9" id="KW-0179">Complement alternate pathway</keyword>
<evidence type="ECO:0000313" key="20">
    <source>
        <dbReference type="Ensembl" id="ENSLOCP00000011093.1"/>
    </source>
</evidence>
<dbReference type="GO" id="GO:0006958">
    <property type="term" value="P:complement activation, classical pathway"/>
    <property type="evidence" value="ECO:0007669"/>
    <property type="project" value="UniProtKB-KW"/>
</dbReference>
<dbReference type="InterPro" id="IPR048848">
    <property type="entry name" value="C3_CUB2"/>
</dbReference>
<reference evidence="21" key="1">
    <citation type="submission" date="2011-12" db="EMBL/GenBank/DDBJ databases">
        <title>The Draft Genome of Lepisosteus oculatus.</title>
        <authorList>
            <consortium name="The Broad Institute Genome Assembly &amp; Analysis Group"/>
            <consortium name="Computational R&amp;D Group"/>
            <consortium name="and Sequencing Platform"/>
            <person name="Di Palma F."/>
            <person name="Alfoldi J."/>
            <person name="Johnson J."/>
            <person name="Berlin A."/>
            <person name="Gnerre S."/>
            <person name="Jaffe D."/>
            <person name="MacCallum I."/>
            <person name="Young S."/>
            <person name="Walker B.J."/>
            <person name="Lander E.S."/>
            <person name="Lindblad-Toh K."/>
        </authorList>
    </citation>
    <scope>NUCLEOTIDE SEQUENCE [LARGE SCALE GENOMIC DNA]</scope>
</reference>
<evidence type="ECO:0000256" key="14">
    <source>
        <dbReference type="ARBA" id="ARBA00093484"/>
    </source>
</evidence>
<dbReference type="GO" id="GO:0006957">
    <property type="term" value="P:complement activation, alternative pathway"/>
    <property type="evidence" value="ECO:0007669"/>
    <property type="project" value="UniProtKB-KW"/>
</dbReference>
<dbReference type="Gene3D" id="2.60.40.10">
    <property type="entry name" value="Immunoglobulins"/>
    <property type="match status" value="2"/>
</dbReference>
<keyword evidence="5" id="KW-0391">Immunity</keyword>
<evidence type="ECO:0000256" key="17">
    <source>
        <dbReference type="SAM" id="SignalP"/>
    </source>
</evidence>
<name>W5MRT4_LEPOC</name>
<dbReference type="Gene3D" id="1.20.91.20">
    <property type="entry name" value="Anaphylotoxins (complement system)"/>
    <property type="match status" value="1"/>
</dbReference>
<dbReference type="Gene3D" id="2.40.50.120">
    <property type="match status" value="1"/>
</dbReference>
<dbReference type="GO" id="GO:0009986">
    <property type="term" value="C:cell surface"/>
    <property type="evidence" value="ECO:0007669"/>
    <property type="project" value="UniProtKB-SubCell"/>
</dbReference>
<dbReference type="CDD" id="cd00017">
    <property type="entry name" value="ANATO"/>
    <property type="match status" value="1"/>
</dbReference>
<dbReference type="EMBL" id="AHAT01007484">
    <property type="status" value="NOT_ANNOTATED_CDS"/>
    <property type="molecule type" value="Genomic_DNA"/>
</dbReference>
<evidence type="ECO:0000256" key="7">
    <source>
        <dbReference type="ARBA" id="ARBA00022966"/>
    </source>
</evidence>
<feature type="domain" description="NTR" evidence="19">
    <location>
        <begin position="1505"/>
        <end position="1647"/>
    </location>
</feature>
<dbReference type="InParanoid" id="W5MRT4"/>
<dbReference type="SUPFAM" id="SSF48239">
    <property type="entry name" value="Terpenoid cyclases/Protein prenyltransferases"/>
    <property type="match status" value="1"/>
</dbReference>
<dbReference type="EMBL" id="AHAT01007485">
    <property type="status" value="NOT_ANNOTATED_CDS"/>
    <property type="molecule type" value="Genomic_DNA"/>
</dbReference>
<dbReference type="SMART" id="SM01360">
    <property type="entry name" value="A2M"/>
    <property type="match status" value="1"/>
</dbReference>
<keyword evidence="11" id="KW-0395">Inflammatory response</keyword>
<dbReference type="PROSITE" id="PS01177">
    <property type="entry name" value="ANAPHYLATOXIN_1"/>
    <property type="match status" value="1"/>
</dbReference>
<keyword evidence="3" id="KW-0964">Secreted</keyword>
<evidence type="ECO:0000256" key="5">
    <source>
        <dbReference type="ARBA" id="ARBA00022859"/>
    </source>
</evidence>
<dbReference type="FunFam" id="2.60.40.1930:FF:000006">
    <property type="entry name" value="Complement C3"/>
    <property type="match status" value="1"/>
</dbReference>
<dbReference type="InterPro" id="IPR002890">
    <property type="entry name" value="MG2"/>
</dbReference>
<dbReference type="Proteomes" id="UP000018468">
    <property type="component" value="Linkage group LG6"/>
</dbReference>
<keyword evidence="8" id="KW-1015">Disulfide bond</keyword>
<comment type="function">
    <text evidence="13">Precursor of non-enzymatic components of the classical, alternative, lectin and GZMK complement pathways, which consist in a cascade of proteins that leads to phagocytosis and breakdown of pathogens and signaling that strengthens the adaptive immune system.</text>
</comment>
<dbReference type="eggNOG" id="KOG1366">
    <property type="taxonomic scope" value="Eukaryota"/>
</dbReference>
<evidence type="ECO:0000256" key="16">
    <source>
        <dbReference type="SAM" id="MobiDB-lite"/>
    </source>
</evidence>
<comment type="function">
    <text evidence="12">Non-enzymatic component of C5 convertase. Generated following cleavage by C3 convertase, it covalently attaches to the surface of pathogens, where it acts as an opsonin that marks the surface of antigens for removal. Complement C3b binds covalently via its reactive thioester, to cell surface carbohydrates or immune aggregates. Together with complement C4b, it then recruits the serine protease complement C2b to form the C5 convertase, which cleaves and activate C5, the next component of the complement pathways. In the alternative complement pathway, recruits the serine protease CFB to form the C5 convertase that cleaves and activates C5.</text>
</comment>
<dbReference type="SMART" id="SM01361">
    <property type="entry name" value="A2M_recep"/>
    <property type="match status" value="1"/>
</dbReference>
<dbReference type="OMA" id="MENRCTK"/>
<dbReference type="KEGG" id="loc:102688304"/>
<dbReference type="GeneTree" id="ENSGT00940000154063"/>
<dbReference type="InterPro" id="IPR041425">
    <property type="entry name" value="C3/4/5_MG1"/>
</dbReference>
<dbReference type="Gene3D" id="2.60.40.690">
    <property type="entry name" value="Alpha-macroglobulin, receptor-binding domain"/>
    <property type="match status" value="1"/>
</dbReference>
<dbReference type="InterPro" id="IPR000020">
    <property type="entry name" value="Anaphylatoxin/fibulin"/>
</dbReference>
<keyword evidence="21" id="KW-1185">Reference proteome</keyword>
<dbReference type="Pfam" id="PF00207">
    <property type="entry name" value="A2M"/>
    <property type="match status" value="1"/>
</dbReference>
<dbReference type="InterPro" id="IPR008930">
    <property type="entry name" value="Terpenoid_cyclase/PrenylTrfase"/>
</dbReference>
<dbReference type="Gene3D" id="1.50.10.20">
    <property type="match status" value="1"/>
</dbReference>
<dbReference type="InterPro" id="IPR008993">
    <property type="entry name" value="TIMP-like_OB-fold"/>
</dbReference>
<dbReference type="Gene3D" id="2.60.40.1940">
    <property type="match status" value="1"/>
</dbReference>
<dbReference type="FunFam" id="1.50.10.20:FF:000008">
    <property type="entry name" value="Complement C3"/>
    <property type="match status" value="1"/>
</dbReference>
<dbReference type="Pfam" id="PF07677">
    <property type="entry name" value="A2M_recep"/>
    <property type="match status" value="1"/>
</dbReference>
<dbReference type="GO" id="GO:0004866">
    <property type="term" value="F:endopeptidase inhibitor activity"/>
    <property type="evidence" value="ECO:0007669"/>
    <property type="project" value="InterPro"/>
</dbReference>
<dbReference type="STRING" id="7918.ENSLOCP00000011093"/>
<dbReference type="Pfam" id="PF17789">
    <property type="entry name" value="MG4"/>
    <property type="match status" value="1"/>
</dbReference>
<dbReference type="FunFam" id="2.60.40.1940:FF:000001">
    <property type="entry name" value="Complement component C3"/>
    <property type="match status" value="1"/>
</dbReference>
<dbReference type="GO" id="GO:0005615">
    <property type="term" value="C:extracellular space"/>
    <property type="evidence" value="ECO:0007669"/>
    <property type="project" value="InterPro"/>
</dbReference>
<organism evidence="20 21">
    <name type="scientific">Lepisosteus oculatus</name>
    <name type="common">Spotted gar</name>
    <dbReference type="NCBI Taxonomy" id="7918"/>
    <lineage>
        <taxon>Eukaryota</taxon>
        <taxon>Metazoa</taxon>
        <taxon>Chordata</taxon>
        <taxon>Craniata</taxon>
        <taxon>Vertebrata</taxon>
        <taxon>Euteleostomi</taxon>
        <taxon>Actinopterygii</taxon>
        <taxon>Neopterygii</taxon>
        <taxon>Holostei</taxon>
        <taxon>Semionotiformes</taxon>
        <taxon>Lepisosteidae</taxon>
        <taxon>Lepisosteus</taxon>
    </lineage>
</organism>
<comment type="subunit">
    <text evidence="14">In absence of complement activation, the C3 precursor is first processed by the removal of 4 Arg residues, forming two chains, beta and alpha, linked by a disulfide bond.</text>
</comment>
<dbReference type="PROSITE" id="PS50189">
    <property type="entry name" value="NTR"/>
    <property type="match status" value="1"/>
</dbReference>
<dbReference type="PROSITE" id="PS00477">
    <property type="entry name" value="ALPHA_2_MACROGLOBULIN"/>
    <property type="match status" value="1"/>
</dbReference>
<dbReference type="Pfam" id="PF01759">
    <property type="entry name" value="NTR"/>
    <property type="match status" value="1"/>
</dbReference>
<proteinExistence type="predicted"/>
<dbReference type="InterPro" id="IPR036595">
    <property type="entry name" value="A-macroglobulin_rcpt-bd_sf"/>
</dbReference>
<keyword evidence="7" id="KW-0882">Thioester bond</keyword>
<evidence type="ECO:0000313" key="21">
    <source>
        <dbReference type="Proteomes" id="UP000018468"/>
    </source>
</evidence>
<protein>
    <submittedName>
        <fullName evidence="20">Complement C3</fullName>
    </submittedName>
</protein>
<dbReference type="GO" id="GO:0006954">
    <property type="term" value="P:inflammatory response"/>
    <property type="evidence" value="ECO:0007669"/>
    <property type="project" value="UniProtKB-KW"/>
</dbReference>
<dbReference type="Gene3D" id="2.60.120.1540">
    <property type="match status" value="1"/>
</dbReference>
<dbReference type="InterPro" id="IPR018933">
    <property type="entry name" value="Netrin_module_non-TIMP"/>
</dbReference>
<dbReference type="InterPro" id="IPR009048">
    <property type="entry name" value="A-macroglobulin_rcpt-bd"/>
</dbReference>
<feature type="domain" description="Anaphylatoxin-like" evidence="18">
    <location>
        <begin position="685"/>
        <end position="720"/>
    </location>
</feature>
<feature type="signal peptide" evidence="17">
    <location>
        <begin position="1"/>
        <end position="21"/>
    </location>
</feature>
<dbReference type="InterPro" id="IPR050473">
    <property type="entry name" value="A2M/Complement_sys"/>
</dbReference>
<accession>W5MRT4</accession>
<comment type="subunit">
    <text evidence="15">Complement C3b is composed of complement C3b and complement C3 beta chains that are associated via disulfide bonds. Non-enzymatic component of the C5 convertase, also named C4bC2bC3b, composed of the serine protease complement C2b (C2), complement C3b, as well as complement C4b (C4). Non-enzymatic component of the C5 convertase of the alternative complement pathways composed of the serine protease complement CFB and complement C3b. Interacts with CFP; interaction takes place together with CFB in the alternative complement system and allows the complex to become active. Interacts with CR1 (via Sushi 8 and Sushi 9 domains). Interacts with CFH.</text>
</comment>
<reference evidence="20" key="2">
    <citation type="submission" date="2025-08" db="UniProtKB">
        <authorList>
            <consortium name="Ensembl"/>
        </authorList>
    </citation>
    <scope>IDENTIFICATION</scope>
</reference>
<dbReference type="InterPro" id="IPR019742">
    <property type="entry name" value="MacrogloblnA2_CS"/>
</dbReference>